<protein>
    <submittedName>
        <fullName evidence="1">Uncharacterized protein</fullName>
    </submittedName>
</protein>
<reference evidence="1" key="1">
    <citation type="submission" date="2013-11" db="EMBL/GenBank/DDBJ databases">
        <title>The Genome Sequence of Phytophthora parasitica IAC_01/95.</title>
        <authorList>
            <consortium name="The Broad Institute Genomics Platform"/>
            <person name="Russ C."/>
            <person name="Tyler B."/>
            <person name="Panabieres F."/>
            <person name="Shan W."/>
            <person name="Tripathy S."/>
            <person name="Grunwald N."/>
            <person name="Machado M."/>
            <person name="Johnson C.S."/>
            <person name="Arredondo F."/>
            <person name="Hong C."/>
            <person name="Coffey M."/>
            <person name="Young S.K."/>
            <person name="Zeng Q."/>
            <person name="Gargeya S."/>
            <person name="Fitzgerald M."/>
            <person name="Abouelleil A."/>
            <person name="Alvarado L."/>
            <person name="Chapman S.B."/>
            <person name="Gainer-Dewar J."/>
            <person name="Goldberg J."/>
            <person name="Griggs A."/>
            <person name="Gujja S."/>
            <person name="Hansen M."/>
            <person name="Howarth C."/>
            <person name="Imamovic A."/>
            <person name="Ireland A."/>
            <person name="Larimer J."/>
            <person name="McCowan C."/>
            <person name="Murphy C."/>
            <person name="Pearson M."/>
            <person name="Poon T.W."/>
            <person name="Priest M."/>
            <person name="Roberts A."/>
            <person name="Saif S."/>
            <person name="Shea T."/>
            <person name="Sykes S."/>
            <person name="Wortman J."/>
            <person name="Nusbaum C."/>
            <person name="Birren B."/>
        </authorList>
    </citation>
    <scope>NUCLEOTIDE SEQUENCE [LARGE SCALE GENOMIC DNA]</scope>
    <source>
        <strain evidence="1">IAC_01/95</strain>
    </source>
</reference>
<proteinExistence type="predicted"/>
<organism evidence="1">
    <name type="scientific">Phytophthora nicotianae</name>
    <name type="common">Potato buckeye rot agent</name>
    <name type="synonym">Phytophthora parasitica</name>
    <dbReference type="NCBI Taxonomy" id="4792"/>
    <lineage>
        <taxon>Eukaryota</taxon>
        <taxon>Sar</taxon>
        <taxon>Stramenopiles</taxon>
        <taxon>Oomycota</taxon>
        <taxon>Peronosporomycetes</taxon>
        <taxon>Peronosporales</taxon>
        <taxon>Peronosporaceae</taxon>
        <taxon>Phytophthora</taxon>
    </lineage>
</organism>
<dbReference type="AlphaFoldDB" id="W2P3P5"/>
<dbReference type="Proteomes" id="UP000054532">
    <property type="component" value="Unassembled WGS sequence"/>
</dbReference>
<accession>W2P3P5</accession>
<gene>
    <name evidence="1" type="ORF">L914_01196</name>
</gene>
<sequence length="40" mass="4626">MMCMFSKPCPTSCQRKNCGHFSKQWRRTRTLGSSGKICRS</sequence>
<evidence type="ECO:0000313" key="1">
    <source>
        <dbReference type="EMBL" id="ETM55612.1"/>
    </source>
</evidence>
<dbReference type="EMBL" id="KI690652">
    <property type="protein sequence ID" value="ETM55612.1"/>
    <property type="molecule type" value="Genomic_DNA"/>
</dbReference>
<name>W2P3P5_PHYNI</name>